<name>A0A4D6M743_VIGUN</name>
<proteinExistence type="predicted"/>
<organism evidence="1 2">
    <name type="scientific">Vigna unguiculata</name>
    <name type="common">Cowpea</name>
    <dbReference type="NCBI Taxonomy" id="3917"/>
    <lineage>
        <taxon>Eukaryota</taxon>
        <taxon>Viridiplantae</taxon>
        <taxon>Streptophyta</taxon>
        <taxon>Embryophyta</taxon>
        <taxon>Tracheophyta</taxon>
        <taxon>Spermatophyta</taxon>
        <taxon>Magnoliopsida</taxon>
        <taxon>eudicotyledons</taxon>
        <taxon>Gunneridae</taxon>
        <taxon>Pentapetalae</taxon>
        <taxon>rosids</taxon>
        <taxon>fabids</taxon>
        <taxon>Fabales</taxon>
        <taxon>Fabaceae</taxon>
        <taxon>Papilionoideae</taxon>
        <taxon>50 kb inversion clade</taxon>
        <taxon>NPAAA clade</taxon>
        <taxon>indigoferoid/millettioid clade</taxon>
        <taxon>Phaseoleae</taxon>
        <taxon>Vigna</taxon>
    </lineage>
</organism>
<keyword evidence="2" id="KW-1185">Reference proteome</keyword>
<sequence length="426" mass="47588">MPRWYAPPGGTGLVARRQRRCSNSAWLRGRRGSGDFSYLEFQVLNLMKYKKGNAAIGIIIVDVIPLVIDVKTKSTWIACAWRREWFRQAITSQQGAARPCAPGREGLPPGEGAKEALGVGRIPIAKVQAKEFSDEHPSSDASRIDSVLMFCVFWGDSDRGKMKFYSIIDDVGIAGAEKKNLEMPRWYAPPGGTGLVARRQRRCSNSAWLRGRRGSGDFSYLEFQVLNLMKYKKGNAAIGIIIVDVIPLVIDVKTKSTWIACAWRREWFRQAITSQQGAARPCAPGREGLPPGEGAKEALGVGRIPIAKVQAKEFSDEHPSSDASRIDSVLMFCVFWGDSDRGKMKFYSIIDDHWKLLINVVRVWIILNVNEIGWRLIENLQRRENGERLGSRVLRKKIWKCPDGMHRLAARGLSLGANADALIVHG</sequence>
<accession>A0A4D6M743</accession>
<dbReference type="AlphaFoldDB" id="A0A4D6M743"/>
<evidence type="ECO:0000313" key="1">
    <source>
        <dbReference type="EMBL" id="QCD96643.1"/>
    </source>
</evidence>
<dbReference type="EMBL" id="CP039350">
    <property type="protein sequence ID" value="QCD96643.1"/>
    <property type="molecule type" value="Genomic_DNA"/>
</dbReference>
<protein>
    <submittedName>
        <fullName evidence="1">Uncharacterized protein</fullName>
    </submittedName>
</protein>
<evidence type="ECO:0000313" key="2">
    <source>
        <dbReference type="Proteomes" id="UP000501690"/>
    </source>
</evidence>
<gene>
    <name evidence="1" type="ORF">DEO72_LG6g1350</name>
</gene>
<reference evidence="1 2" key="1">
    <citation type="submission" date="2019-04" db="EMBL/GenBank/DDBJ databases">
        <title>An improved genome assembly and genetic linkage map for asparagus bean, Vigna unguiculata ssp. sesquipedialis.</title>
        <authorList>
            <person name="Xia Q."/>
            <person name="Zhang R."/>
            <person name="Dong Y."/>
        </authorList>
    </citation>
    <scope>NUCLEOTIDE SEQUENCE [LARGE SCALE GENOMIC DNA]</scope>
    <source>
        <tissue evidence="1">Leaf</tissue>
    </source>
</reference>
<dbReference type="Proteomes" id="UP000501690">
    <property type="component" value="Linkage Group LG6"/>
</dbReference>